<name>A0A139HS48_9PEZI</name>
<keyword evidence="2" id="KW-1185">Reference proteome</keyword>
<comment type="caution">
    <text evidence="1">The sequence shown here is derived from an EMBL/GenBank/DDBJ whole genome shotgun (WGS) entry which is preliminary data.</text>
</comment>
<dbReference type="OrthoDB" id="420046at2759"/>
<protein>
    <submittedName>
        <fullName evidence="1">Uncharacterized protein</fullName>
    </submittedName>
</protein>
<evidence type="ECO:0000313" key="1">
    <source>
        <dbReference type="EMBL" id="KXT05256.1"/>
    </source>
</evidence>
<gene>
    <name evidence="1" type="ORF">AC578_8382</name>
</gene>
<accession>A0A139HS48</accession>
<dbReference type="EMBL" id="LFZN01000014">
    <property type="protein sequence ID" value="KXT05256.1"/>
    <property type="molecule type" value="Genomic_DNA"/>
</dbReference>
<organism evidence="1 2">
    <name type="scientific">Pseudocercospora eumusae</name>
    <dbReference type="NCBI Taxonomy" id="321146"/>
    <lineage>
        <taxon>Eukaryota</taxon>
        <taxon>Fungi</taxon>
        <taxon>Dikarya</taxon>
        <taxon>Ascomycota</taxon>
        <taxon>Pezizomycotina</taxon>
        <taxon>Dothideomycetes</taxon>
        <taxon>Dothideomycetidae</taxon>
        <taxon>Mycosphaerellales</taxon>
        <taxon>Mycosphaerellaceae</taxon>
        <taxon>Pseudocercospora</taxon>
    </lineage>
</organism>
<dbReference type="Proteomes" id="UP000070133">
    <property type="component" value="Unassembled WGS sequence"/>
</dbReference>
<reference evidence="1 2" key="1">
    <citation type="submission" date="2015-07" db="EMBL/GenBank/DDBJ databases">
        <title>Comparative genomics of the Sigatoka disease complex on banana suggests a link between parallel evolutionary changes in Pseudocercospora fijiensis and Pseudocercospora eumusae and increased virulence on the banana host.</title>
        <authorList>
            <person name="Chang T.-C."/>
            <person name="Salvucci A."/>
            <person name="Crous P.W."/>
            <person name="Stergiopoulos I."/>
        </authorList>
    </citation>
    <scope>NUCLEOTIDE SEQUENCE [LARGE SCALE GENOMIC DNA]</scope>
    <source>
        <strain evidence="1 2">CBS 114824</strain>
    </source>
</reference>
<evidence type="ECO:0000313" key="2">
    <source>
        <dbReference type="Proteomes" id="UP000070133"/>
    </source>
</evidence>
<dbReference type="AlphaFoldDB" id="A0A139HS48"/>
<sequence>MQRTTHLAIILRHRFPDLSFSGLADRHDHGGTLSGFSQMTSSTVASVRPPFDYTASQRHGLGGARATKIAKPHLSPMFA</sequence>
<proteinExistence type="predicted"/>